<keyword evidence="1" id="KW-1133">Transmembrane helix</keyword>
<evidence type="ECO:0000256" key="1">
    <source>
        <dbReference type="SAM" id="Phobius"/>
    </source>
</evidence>
<evidence type="ECO:0000313" key="2">
    <source>
        <dbReference type="EMBL" id="WVZ14097.1"/>
    </source>
</evidence>
<dbReference type="EMBL" id="CP144697">
    <property type="protein sequence ID" value="WVZ14097.1"/>
    <property type="molecule type" value="Genomic_DNA"/>
</dbReference>
<keyword evidence="1" id="KW-0472">Membrane</keyword>
<dbReference type="AlphaFoldDB" id="A0AAQ3NS17"/>
<name>A0AAQ3NS17_VIGMU</name>
<sequence>MRHVQKFGNWSNCHTPMILNTFMVFCQNILSNVGPRCFDGTVAEYLGSVHAFLHDFNELLSPAFTPSQELSNNRSFLCCGPSLCIFPIYKSIILCVQYTLRIQPMSLMSLILIETMPLVWFLVLSFPKMAIPLPFSARSRVHVRKSPLSMPVEC</sequence>
<evidence type="ECO:0000313" key="3">
    <source>
        <dbReference type="Proteomes" id="UP001374535"/>
    </source>
</evidence>
<keyword evidence="3" id="KW-1185">Reference proteome</keyword>
<dbReference type="Proteomes" id="UP001374535">
    <property type="component" value="Chromosome 4"/>
</dbReference>
<reference evidence="2 3" key="1">
    <citation type="journal article" date="2023" name="Life. Sci Alliance">
        <title>Evolutionary insights into 3D genome organization and epigenetic landscape of Vigna mungo.</title>
        <authorList>
            <person name="Junaid A."/>
            <person name="Singh B."/>
            <person name="Bhatia S."/>
        </authorList>
    </citation>
    <scope>NUCLEOTIDE SEQUENCE [LARGE SCALE GENOMIC DNA]</scope>
    <source>
        <strain evidence="2">Urdbean</strain>
    </source>
</reference>
<accession>A0AAQ3NS17</accession>
<protein>
    <submittedName>
        <fullName evidence="2">Uncharacterized protein</fullName>
    </submittedName>
</protein>
<proteinExistence type="predicted"/>
<gene>
    <name evidence="2" type="ORF">V8G54_011663</name>
</gene>
<keyword evidence="1" id="KW-0812">Transmembrane</keyword>
<feature type="transmembrane region" description="Helical" evidence="1">
    <location>
        <begin position="106"/>
        <end position="126"/>
    </location>
</feature>
<organism evidence="2 3">
    <name type="scientific">Vigna mungo</name>
    <name type="common">Black gram</name>
    <name type="synonym">Phaseolus mungo</name>
    <dbReference type="NCBI Taxonomy" id="3915"/>
    <lineage>
        <taxon>Eukaryota</taxon>
        <taxon>Viridiplantae</taxon>
        <taxon>Streptophyta</taxon>
        <taxon>Embryophyta</taxon>
        <taxon>Tracheophyta</taxon>
        <taxon>Spermatophyta</taxon>
        <taxon>Magnoliopsida</taxon>
        <taxon>eudicotyledons</taxon>
        <taxon>Gunneridae</taxon>
        <taxon>Pentapetalae</taxon>
        <taxon>rosids</taxon>
        <taxon>fabids</taxon>
        <taxon>Fabales</taxon>
        <taxon>Fabaceae</taxon>
        <taxon>Papilionoideae</taxon>
        <taxon>50 kb inversion clade</taxon>
        <taxon>NPAAA clade</taxon>
        <taxon>indigoferoid/millettioid clade</taxon>
        <taxon>Phaseoleae</taxon>
        <taxon>Vigna</taxon>
    </lineage>
</organism>